<evidence type="ECO:0000256" key="1">
    <source>
        <dbReference type="SAM" id="SignalP"/>
    </source>
</evidence>
<dbReference type="KEGG" id="ftj:FTUN_8348"/>
<gene>
    <name evidence="2" type="ORF">FTUN_8348</name>
</gene>
<evidence type="ECO:0000313" key="3">
    <source>
        <dbReference type="Proteomes" id="UP000503447"/>
    </source>
</evidence>
<keyword evidence="3" id="KW-1185">Reference proteome</keyword>
<organism evidence="2 3">
    <name type="scientific">Frigoriglobus tundricola</name>
    <dbReference type="NCBI Taxonomy" id="2774151"/>
    <lineage>
        <taxon>Bacteria</taxon>
        <taxon>Pseudomonadati</taxon>
        <taxon>Planctomycetota</taxon>
        <taxon>Planctomycetia</taxon>
        <taxon>Gemmatales</taxon>
        <taxon>Gemmataceae</taxon>
        <taxon>Frigoriglobus</taxon>
    </lineage>
</organism>
<dbReference type="Proteomes" id="UP000503447">
    <property type="component" value="Chromosome"/>
</dbReference>
<proteinExistence type="predicted"/>
<dbReference type="RefSeq" id="WP_171475413.1">
    <property type="nucleotide sequence ID" value="NZ_CP053452.2"/>
</dbReference>
<dbReference type="AlphaFoldDB" id="A0A6M5Z3N5"/>
<keyword evidence="1" id="KW-0732">Signal</keyword>
<feature type="signal peptide" evidence="1">
    <location>
        <begin position="1"/>
        <end position="24"/>
    </location>
</feature>
<protein>
    <submittedName>
        <fullName evidence="2">Uncharacterized protein</fullName>
    </submittedName>
</protein>
<accession>A0A6M5Z3N5</accession>
<reference evidence="3" key="1">
    <citation type="submission" date="2020-05" db="EMBL/GenBank/DDBJ databases">
        <title>Frigoriglobus tundricola gen. nov., sp. nov., a psychrotolerant cellulolytic planctomycete of the family Gemmataceae with two divergent copies of 16S rRNA gene.</title>
        <authorList>
            <person name="Kulichevskaya I.S."/>
            <person name="Ivanova A.A."/>
            <person name="Naumoff D.G."/>
            <person name="Beletsky A.V."/>
            <person name="Rijpstra W.I.C."/>
            <person name="Sinninghe Damste J.S."/>
            <person name="Mardanov A.V."/>
            <person name="Ravin N.V."/>
            <person name="Dedysh S.N."/>
        </authorList>
    </citation>
    <scope>NUCLEOTIDE SEQUENCE [LARGE SCALE GENOMIC DNA]</scope>
    <source>
        <strain evidence="3">PL17</strain>
    </source>
</reference>
<sequence length="173" mass="19360">MRHFANVPSLLLSLAAIGTAAVIAAPERTRAAGLDFWNVTDDEALLRAEASQRQDLEFEHEQIRERNAIGNEIARKFCDERSSFREALDAAADLAESSPEWFEKLKSHYRICLRFPEATSNGAVMARYLRVKIAQMLLSAEILGDRPRVAVLSSRLAHFDHEVAVRFPSTPAP</sequence>
<feature type="chain" id="PRO_5026683403" evidence="1">
    <location>
        <begin position="25"/>
        <end position="173"/>
    </location>
</feature>
<name>A0A6M5Z3N5_9BACT</name>
<evidence type="ECO:0000313" key="2">
    <source>
        <dbReference type="EMBL" id="QJX00716.1"/>
    </source>
</evidence>
<dbReference type="EMBL" id="CP053452">
    <property type="protein sequence ID" value="QJX00716.1"/>
    <property type="molecule type" value="Genomic_DNA"/>
</dbReference>